<evidence type="ECO:0000313" key="2">
    <source>
        <dbReference type="EMBL" id="EJD34145.1"/>
    </source>
</evidence>
<evidence type="ECO:0008006" key="4">
    <source>
        <dbReference type="Google" id="ProtNLM"/>
    </source>
</evidence>
<keyword evidence="3" id="KW-1185">Reference proteome</keyword>
<dbReference type="KEGG" id="adl:AURDEDRAFT_176799"/>
<evidence type="ECO:0000256" key="1">
    <source>
        <dbReference type="SAM" id="Phobius"/>
    </source>
</evidence>
<reference evidence="3" key="1">
    <citation type="journal article" date="2012" name="Science">
        <title>The Paleozoic origin of enzymatic lignin decomposition reconstructed from 31 fungal genomes.</title>
        <authorList>
            <person name="Floudas D."/>
            <person name="Binder M."/>
            <person name="Riley R."/>
            <person name="Barry K."/>
            <person name="Blanchette R.A."/>
            <person name="Henrissat B."/>
            <person name="Martinez A.T."/>
            <person name="Otillar R."/>
            <person name="Spatafora J.W."/>
            <person name="Yadav J.S."/>
            <person name="Aerts A."/>
            <person name="Benoit I."/>
            <person name="Boyd A."/>
            <person name="Carlson A."/>
            <person name="Copeland A."/>
            <person name="Coutinho P.M."/>
            <person name="de Vries R.P."/>
            <person name="Ferreira P."/>
            <person name="Findley K."/>
            <person name="Foster B."/>
            <person name="Gaskell J."/>
            <person name="Glotzer D."/>
            <person name="Gorecki P."/>
            <person name="Heitman J."/>
            <person name="Hesse C."/>
            <person name="Hori C."/>
            <person name="Igarashi K."/>
            <person name="Jurgens J.A."/>
            <person name="Kallen N."/>
            <person name="Kersten P."/>
            <person name="Kohler A."/>
            <person name="Kuees U."/>
            <person name="Kumar T.K.A."/>
            <person name="Kuo A."/>
            <person name="LaButti K."/>
            <person name="Larrondo L.F."/>
            <person name="Lindquist E."/>
            <person name="Ling A."/>
            <person name="Lombard V."/>
            <person name="Lucas S."/>
            <person name="Lundell T."/>
            <person name="Martin R."/>
            <person name="McLaughlin D.J."/>
            <person name="Morgenstern I."/>
            <person name="Morin E."/>
            <person name="Murat C."/>
            <person name="Nagy L.G."/>
            <person name="Nolan M."/>
            <person name="Ohm R.A."/>
            <person name="Patyshakuliyeva A."/>
            <person name="Rokas A."/>
            <person name="Ruiz-Duenas F.J."/>
            <person name="Sabat G."/>
            <person name="Salamov A."/>
            <person name="Samejima M."/>
            <person name="Schmutz J."/>
            <person name="Slot J.C."/>
            <person name="St John F."/>
            <person name="Stenlid J."/>
            <person name="Sun H."/>
            <person name="Sun S."/>
            <person name="Syed K."/>
            <person name="Tsang A."/>
            <person name="Wiebenga A."/>
            <person name="Young D."/>
            <person name="Pisabarro A."/>
            <person name="Eastwood D.C."/>
            <person name="Martin F."/>
            <person name="Cullen D."/>
            <person name="Grigoriev I.V."/>
            <person name="Hibbett D.S."/>
        </authorList>
    </citation>
    <scope>NUCLEOTIDE SEQUENCE [LARGE SCALE GENOMIC DNA]</scope>
    <source>
        <strain evidence="3">TFB10046</strain>
    </source>
</reference>
<organism evidence="2 3">
    <name type="scientific">Auricularia subglabra (strain TFB-10046 / SS5)</name>
    <name type="common">White-rot fungus</name>
    <name type="synonym">Auricularia delicata (strain TFB10046)</name>
    <dbReference type="NCBI Taxonomy" id="717982"/>
    <lineage>
        <taxon>Eukaryota</taxon>
        <taxon>Fungi</taxon>
        <taxon>Dikarya</taxon>
        <taxon>Basidiomycota</taxon>
        <taxon>Agaricomycotina</taxon>
        <taxon>Agaricomycetes</taxon>
        <taxon>Auriculariales</taxon>
        <taxon>Auriculariaceae</taxon>
        <taxon>Auricularia</taxon>
    </lineage>
</organism>
<keyword evidence="1" id="KW-1133">Transmembrane helix</keyword>
<dbReference type="InParanoid" id="J0D5R6"/>
<protein>
    <recommendedName>
        <fullName evidence="4">BTB domain-containing protein</fullName>
    </recommendedName>
</protein>
<dbReference type="Proteomes" id="UP000006514">
    <property type="component" value="Unassembled WGS sequence"/>
</dbReference>
<dbReference type="EMBL" id="JH687993">
    <property type="protein sequence ID" value="EJD34145.1"/>
    <property type="molecule type" value="Genomic_DNA"/>
</dbReference>
<feature type="transmembrane region" description="Helical" evidence="1">
    <location>
        <begin position="252"/>
        <end position="276"/>
    </location>
</feature>
<dbReference type="AlphaFoldDB" id="J0D5R6"/>
<evidence type="ECO:0000313" key="3">
    <source>
        <dbReference type="Proteomes" id="UP000006514"/>
    </source>
</evidence>
<accession>J0D5R6</accession>
<gene>
    <name evidence="2" type="ORF">AURDEDRAFT_176799</name>
</gene>
<keyword evidence="1" id="KW-0472">Membrane</keyword>
<keyword evidence="1" id="KW-0812">Transmembrane</keyword>
<proteinExistence type="predicted"/>
<name>J0D5R6_AURST</name>
<sequence>MTEIVLVPDTASPITTGDPRYTDQSIEIQVDKEVYKISRNRLSMCLPFFKGLFTVPSPNMLDDKPTLRLDVCEPDWKAFLWFINTDPLAAETFSLTPASAAKCSRYLGIATVAYRYDAIGVARWATDKALSMLKQFDRTFQVNSELARLLLAVTPYLQAEGHIAHVTDCRDIVCDALHPTRAGELARDPISALDVVRDDKFVLAHVYFYILRKGSDYNWKRDRRLKPVDRLRLLCGSYSLGREKLWAQSAAWSLSLLLAVCGCVALGVFAPVLALLQTPLSWRPEVDWQIRRVRDGLWSHFDEEPWGFSK</sequence>